<reference evidence="1 2" key="1">
    <citation type="journal article" date="2018" name="Nat. Ecol. Evol.">
        <title>Pezizomycetes genomes reveal the molecular basis of ectomycorrhizal truffle lifestyle.</title>
        <authorList>
            <person name="Murat C."/>
            <person name="Payen T."/>
            <person name="Noel B."/>
            <person name="Kuo A."/>
            <person name="Morin E."/>
            <person name="Chen J."/>
            <person name="Kohler A."/>
            <person name="Krizsan K."/>
            <person name="Balestrini R."/>
            <person name="Da Silva C."/>
            <person name="Montanini B."/>
            <person name="Hainaut M."/>
            <person name="Levati E."/>
            <person name="Barry K.W."/>
            <person name="Belfiori B."/>
            <person name="Cichocki N."/>
            <person name="Clum A."/>
            <person name="Dockter R.B."/>
            <person name="Fauchery L."/>
            <person name="Guy J."/>
            <person name="Iotti M."/>
            <person name="Le Tacon F."/>
            <person name="Lindquist E.A."/>
            <person name="Lipzen A."/>
            <person name="Malagnac F."/>
            <person name="Mello A."/>
            <person name="Molinier V."/>
            <person name="Miyauchi S."/>
            <person name="Poulain J."/>
            <person name="Riccioni C."/>
            <person name="Rubini A."/>
            <person name="Sitrit Y."/>
            <person name="Splivallo R."/>
            <person name="Traeger S."/>
            <person name="Wang M."/>
            <person name="Zifcakova L."/>
            <person name="Wipf D."/>
            <person name="Zambonelli A."/>
            <person name="Paolocci F."/>
            <person name="Nowrousian M."/>
            <person name="Ottonello S."/>
            <person name="Baldrian P."/>
            <person name="Spatafora J.W."/>
            <person name="Henrissat B."/>
            <person name="Nagy L.G."/>
            <person name="Aury J.M."/>
            <person name="Wincker P."/>
            <person name="Grigoriev I.V."/>
            <person name="Bonfante P."/>
            <person name="Martin F.M."/>
        </authorList>
    </citation>
    <scope>NUCLEOTIDE SEQUENCE [LARGE SCALE GENOMIC DNA]</scope>
    <source>
        <strain evidence="1 2">ATCC MYA-4762</strain>
    </source>
</reference>
<evidence type="ECO:0000313" key="1">
    <source>
        <dbReference type="EMBL" id="RPB27613.1"/>
    </source>
</evidence>
<sequence>MQHPPSASARLLSSQKTLCSCLNAWPAPAAQRDVDGDHGRFAAAVSFPSLTSRKASAFAFAISSCASRSSLACGPQPCRCLLRQPSP</sequence>
<dbReference type="InParanoid" id="A0A3N4LXK4"/>
<name>A0A3N4LXK4_9PEZI</name>
<protein>
    <submittedName>
        <fullName evidence="1">Uncharacterized protein</fullName>
    </submittedName>
</protein>
<dbReference type="AlphaFoldDB" id="A0A3N4LXK4"/>
<accession>A0A3N4LXK4</accession>
<gene>
    <name evidence="1" type="ORF">L211DRAFT_558875</name>
</gene>
<keyword evidence="2" id="KW-1185">Reference proteome</keyword>
<dbReference type="EMBL" id="ML121531">
    <property type="protein sequence ID" value="RPB27613.1"/>
    <property type="molecule type" value="Genomic_DNA"/>
</dbReference>
<evidence type="ECO:0000313" key="2">
    <source>
        <dbReference type="Proteomes" id="UP000267821"/>
    </source>
</evidence>
<proteinExistence type="predicted"/>
<dbReference type="Proteomes" id="UP000267821">
    <property type="component" value="Unassembled WGS sequence"/>
</dbReference>
<organism evidence="1 2">
    <name type="scientific">Terfezia boudieri ATCC MYA-4762</name>
    <dbReference type="NCBI Taxonomy" id="1051890"/>
    <lineage>
        <taxon>Eukaryota</taxon>
        <taxon>Fungi</taxon>
        <taxon>Dikarya</taxon>
        <taxon>Ascomycota</taxon>
        <taxon>Pezizomycotina</taxon>
        <taxon>Pezizomycetes</taxon>
        <taxon>Pezizales</taxon>
        <taxon>Pezizaceae</taxon>
        <taxon>Terfezia</taxon>
    </lineage>
</organism>